<dbReference type="EMBL" id="CP010978">
    <property type="protein sequence ID" value="AJQ30065.1"/>
    <property type="molecule type" value="Genomic_DNA"/>
</dbReference>
<dbReference type="HOGENOM" id="CLU_3390706_0_0_9"/>
<dbReference type="AlphaFoldDB" id="I8U1M3"/>
<reference evidence="1 2" key="1">
    <citation type="journal article" date="2015" name="Genome Announc.">
        <title>Complete Genome Sequence of Pelosinus fermentans JBW45, a Member of a Remarkably Competitive Group of Negativicutes in the Firmicutes Phylum.</title>
        <authorList>
            <person name="De Leon K.B."/>
            <person name="Utturkar S.M."/>
            <person name="Camilleri L.B."/>
            <person name="Elias D.A."/>
            <person name="Arkin A.P."/>
            <person name="Fields M.W."/>
            <person name="Brown S.D."/>
            <person name="Wall J.D."/>
        </authorList>
    </citation>
    <scope>NUCLEOTIDE SEQUENCE [LARGE SCALE GENOMIC DNA]</scope>
    <source>
        <strain evidence="1 2">JBW45</strain>
    </source>
</reference>
<dbReference type="KEGG" id="pft:JBW_04736"/>
<proteinExistence type="predicted"/>
<accession>I8U1M3</accession>
<sequence>MAQPGGKQQVCIKACGTLEGLQAFLLCHPIGA</sequence>
<reference evidence="2" key="2">
    <citation type="submission" date="2015-02" db="EMBL/GenBank/DDBJ databases">
        <title>Complete Genome Sequence of Pelosinus fermentans JBW45.</title>
        <authorList>
            <person name="De Leon K.B."/>
            <person name="Utturkar S.M."/>
            <person name="Camilleri L.B."/>
            <person name="Arkin A.P."/>
            <person name="Fields M.W."/>
            <person name="Brown S.D."/>
            <person name="Wall J.D."/>
        </authorList>
    </citation>
    <scope>NUCLEOTIDE SEQUENCE [LARGE SCALE GENOMIC DNA]</scope>
    <source>
        <strain evidence="2">JBW45</strain>
    </source>
</reference>
<dbReference type="STRING" id="1192197.JBW_04736"/>
<evidence type="ECO:0000313" key="1">
    <source>
        <dbReference type="EMBL" id="AJQ30065.1"/>
    </source>
</evidence>
<dbReference type="Proteomes" id="UP000005361">
    <property type="component" value="Chromosome"/>
</dbReference>
<evidence type="ECO:0000313" key="2">
    <source>
        <dbReference type="Proteomes" id="UP000005361"/>
    </source>
</evidence>
<protein>
    <submittedName>
        <fullName evidence="1">Uncharacterized protein</fullName>
    </submittedName>
</protein>
<name>I8U1M3_9FIRM</name>
<organism evidence="1 2">
    <name type="scientific">Pelosinus fermentans JBW45</name>
    <dbReference type="NCBI Taxonomy" id="1192197"/>
    <lineage>
        <taxon>Bacteria</taxon>
        <taxon>Bacillati</taxon>
        <taxon>Bacillota</taxon>
        <taxon>Negativicutes</taxon>
        <taxon>Selenomonadales</taxon>
        <taxon>Sporomusaceae</taxon>
        <taxon>Pelosinus</taxon>
    </lineage>
</organism>
<gene>
    <name evidence="1" type="ORF">JBW_04736</name>
</gene>